<organism evidence="2 3">
    <name type="scientific">Bodo saltans</name>
    <name type="common">Flagellated protozoan</name>
    <dbReference type="NCBI Taxonomy" id="75058"/>
    <lineage>
        <taxon>Eukaryota</taxon>
        <taxon>Discoba</taxon>
        <taxon>Euglenozoa</taxon>
        <taxon>Kinetoplastea</taxon>
        <taxon>Metakinetoplastina</taxon>
        <taxon>Eubodonida</taxon>
        <taxon>Bodonidae</taxon>
        <taxon>Bodo</taxon>
    </lineage>
</organism>
<keyword evidence="1" id="KW-0472">Membrane</keyword>
<dbReference type="EMBL" id="CYKH01002046">
    <property type="protein sequence ID" value="CUI15316.1"/>
    <property type="molecule type" value="Genomic_DNA"/>
</dbReference>
<dbReference type="SUPFAM" id="SSF55073">
    <property type="entry name" value="Nucleotide cyclase"/>
    <property type="match status" value="1"/>
</dbReference>
<gene>
    <name evidence="2" type="ORF">BSAL_37750</name>
</gene>
<feature type="transmembrane region" description="Helical" evidence="1">
    <location>
        <begin position="12"/>
        <end position="36"/>
    </location>
</feature>
<dbReference type="AlphaFoldDB" id="A0A0S4KNX2"/>
<reference evidence="3" key="1">
    <citation type="submission" date="2015-09" db="EMBL/GenBank/DDBJ databases">
        <authorList>
            <consortium name="Pathogen Informatics"/>
        </authorList>
    </citation>
    <scope>NUCLEOTIDE SEQUENCE [LARGE SCALE GENOMIC DNA]</scope>
    <source>
        <strain evidence="3">Lake Konstanz</strain>
    </source>
</reference>
<keyword evidence="1" id="KW-1133">Transmembrane helix</keyword>
<keyword evidence="3" id="KW-1185">Reference proteome</keyword>
<protein>
    <submittedName>
        <fullName evidence="2">Membrane-associated protein, putative</fullName>
    </submittedName>
</protein>
<feature type="transmembrane region" description="Helical" evidence="1">
    <location>
        <begin position="289"/>
        <end position="311"/>
    </location>
</feature>
<dbReference type="VEuPathDB" id="TriTrypDB:BSAL_37750"/>
<dbReference type="Gene3D" id="3.30.70.1230">
    <property type="entry name" value="Nucleotide cyclase"/>
    <property type="match status" value="1"/>
</dbReference>
<evidence type="ECO:0000313" key="2">
    <source>
        <dbReference type="EMBL" id="CUI15316.1"/>
    </source>
</evidence>
<evidence type="ECO:0000313" key="3">
    <source>
        <dbReference type="Proteomes" id="UP000051952"/>
    </source>
</evidence>
<accession>A0A0S4KNX2</accession>
<dbReference type="InterPro" id="IPR029787">
    <property type="entry name" value="Nucleotide_cyclase"/>
</dbReference>
<sequence>MATGFFSRYGDQLRLIAGGVCVLGAMMVLCLVLLGYDSDWLSTVKDKEKNRPILAQYSSLINAIQADTTLRAVVSPSSSAIGVAHAVTNAQYAALRASIQSAIAATLLAQIDSLYTTYEASTTATAALSAHVDLVSALSDAMFFVIRNRLSYRAQTLVDQLAIQQAKWRMTSLAAQLGLAHRSKFSGSAAGAVELSELARSRYAAMKATNVLTTGAASVITAGFPTNLLSTAASTVAACYAPLSPAVNTSVKTATVNSASISSMSAAWYLAAESQEPISLTSDTVQTRIIVFAVGAGLAFFGAVLSIVIFVRHTIDTRRSRQLLLSFKDADAAKLMVEQYMPILCDMRLLQGRMPSAPRNDVEREYSSAAKLMVQLRPLLPQALFGELNARHKRLPNGAWDIAGQSVRLEMGMAFCHCTVLTIAVSSSVLNHGDKSNVAQVLQEASMALNAICEEVNNAGGIVIGCGSGGRVSCVWNATHLVDDAAFVAVRTARIIDRRLAMLNIGRDLNIASGPCIVANSKVGNRKHVTFIGGAFDVAEKLLLLNEGHVARLITDYETFKELPRDQQRLCKPIAVITDRDEGPPIVVMSADEEAALKGEQWKQYNTAFTLYQNNMLSESLGEFKKYLQVHPDDHCAAWLIENVLEPKIGRRKSMRM</sequence>
<keyword evidence="1" id="KW-0812">Transmembrane</keyword>
<evidence type="ECO:0000256" key="1">
    <source>
        <dbReference type="SAM" id="Phobius"/>
    </source>
</evidence>
<dbReference type="Proteomes" id="UP000051952">
    <property type="component" value="Unassembled WGS sequence"/>
</dbReference>
<proteinExistence type="predicted"/>
<name>A0A0S4KNX2_BODSA</name>